<dbReference type="InterPro" id="IPR050639">
    <property type="entry name" value="SSR_resolvase"/>
</dbReference>
<feature type="domain" description="Resolvase/invertase-type recombinase catalytic" evidence="6">
    <location>
        <begin position="3"/>
        <end position="150"/>
    </location>
</feature>
<evidence type="ECO:0000259" key="6">
    <source>
        <dbReference type="PROSITE" id="PS51736"/>
    </source>
</evidence>
<name>A0ABZ3FHD5_9FIRM</name>
<dbReference type="SMART" id="SM00857">
    <property type="entry name" value="Resolvase"/>
    <property type="match status" value="1"/>
</dbReference>
<sequence length="269" mass="31176">MNKVFNYIRVSSKEQNEARQIKAMKDFNKANNVNNAIELIDKATGTNTDREQLQLLLKVVGEGDLVVIKSIDRLSRNYKECKQLWEEITSKGADIVVIDMPMLDTRQYKDLLGSFISDLIISVLGYVAEQETEFRKQRQAEGIAIAKEQGKHLGRPVAEYPSNWKEVYELWKQKEITGVQTMELLGLKKTTFYKLVKQYESNESKEFANSTPKYKDVYGKDLNKLSIEELKQCIKLKETIIEEQQVKKSSGIYKEYMILVNRLKELESK</sequence>
<evidence type="ECO:0000313" key="8">
    <source>
        <dbReference type="Proteomes" id="UP001477947"/>
    </source>
</evidence>
<evidence type="ECO:0000256" key="5">
    <source>
        <dbReference type="PROSITE-ProRule" id="PRU10137"/>
    </source>
</evidence>
<accession>A0ABZ3FHD5</accession>
<dbReference type="Gene3D" id="3.40.50.1390">
    <property type="entry name" value="Resolvase, N-terminal catalytic domain"/>
    <property type="match status" value="1"/>
</dbReference>
<gene>
    <name evidence="7" type="ORF">TPELB_35640</name>
</gene>
<protein>
    <recommendedName>
        <fullName evidence="6">Resolvase/invertase-type recombinase catalytic domain-containing protein</fullName>
    </recommendedName>
</protein>
<keyword evidence="4" id="KW-0233">DNA recombination</keyword>
<dbReference type="PROSITE" id="PS00397">
    <property type="entry name" value="RECOMBINASES_1"/>
    <property type="match status" value="1"/>
</dbReference>
<dbReference type="Proteomes" id="UP001477947">
    <property type="component" value="Chromosome"/>
</dbReference>
<dbReference type="CDD" id="cd03768">
    <property type="entry name" value="SR_ResInv"/>
    <property type="match status" value="1"/>
</dbReference>
<dbReference type="PROSITE" id="PS00398">
    <property type="entry name" value="RECOMBINASES_2"/>
    <property type="match status" value="1"/>
</dbReference>
<feature type="active site" description="O-(5'-phospho-DNA)-serine intermediate" evidence="5">
    <location>
        <position position="11"/>
    </location>
</feature>
<keyword evidence="2" id="KW-0229">DNA integration</keyword>
<dbReference type="InterPro" id="IPR036162">
    <property type="entry name" value="Resolvase-like_N_sf"/>
</dbReference>
<dbReference type="SUPFAM" id="SSF53041">
    <property type="entry name" value="Resolvase-like"/>
    <property type="match status" value="1"/>
</dbReference>
<keyword evidence="8" id="KW-1185">Reference proteome</keyword>
<proteinExistence type="inferred from homology"/>
<dbReference type="Pfam" id="PF00239">
    <property type="entry name" value="Resolvase"/>
    <property type="match status" value="1"/>
</dbReference>
<evidence type="ECO:0000256" key="4">
    <source>
        <dbReference type="ARBA" id="ARBA00023172"/>
    </source>
</evidence>
<dbReference type="PANTHER" id="PTHR30461">
    <property type="entry name" value="DNA-INVERTASE FROM LAMBDOID PROPHAGE"/>
    <property type="match status" value="1"/>
</dbReference>
<dbReference type="PANTHER" id="PTHR30461:SF26">
    <property type="entry name" value="RESOLVASE HOMOLOG YNEB"/>
    <property type="match status" value="1"/>
</dbReference>
<comment type="similarity">
    <text evidence="1">Belongs to the site-specific recombinase resolvase family.</text>
</comment>
<keyword evidence="3" id="KW-0238">DNA-binding</keyword>
<dbReference type="EMBL" id="CP154622">
    <property type="protein sequence ID" value="XAM43245.1"/>
    <property type="molecule type" value="Genomic_DNA"/>
</dbReference>
<evidence type="ECO:0000256" key="2">
    <source>
        <dbReference type="ARBA" id="ARBA00022908"/>
    </source>
</evidence>
<reference evidence="7 8" key="1">
    <citation type="submission" date="2024-04" db="EMBL/GenBank/DDBJ databases">
        <title>Isolation and characterization of novel acetogenic strains of the genera Terrisporobacter and Acetoanaerobium.</title>
        <authorList>
            <person name="Boeer T."/>
            <person name="Schueler M.A."/>
            <person name="Lueschen A."/>
            <person name="Eysell L."/>
            <person name="Droege J."/>
            <person name="Heinemann M."/>
            <person name="Engelhardt L."/>
            <person name="Basen M."/>
            <person name="Daniel R."/>
        </authorList>
    </citation>
    <scope>NUCLEOTIDE SEQUENCE [LARGE SCALE GENOMIC DNA]</scope>
    <source>
        <strain evidence="7 8">ELB</strain>
    </source>
</reference>
<dbReference type="InterPro" id="IPR006119">
    <property type="entry name" value="Resolv_N"/>
</dbReference>
<organism evidence="7 8">
    <name type="scientific">Terrisporobacter petrolearius</name>
    <dbReference type="NCBI Taxonomy" id="1460447"/>
    <lineage>
        <taxon>Bacteria</taxon>
        <taxon>Bacillati</taxon>
        <taxon>Bacillota</taxon>
        <taxon>Clostridia</taxon>
        <taxon>Peptostreptococcales</taxon>
        <taxon>Peptostreptococcaceae</taxon>
        <taxon>Terrisporobacter</taxon>
    </lineage>
</organism>
<evidence type="ECO:0000313" key="7">
    <source>
        <dbReference type="EMBL" id="XAM43245.1"/>
    </source>
</evidence>
<evidence type="ECO:0000256" key="1">
    <source>
        <dbReference type="ARBA" id="ARBA00009913"/>
    </source>
</evidence>
<dbReference type="InterPro" id="IPR006118">
    <property type="entry name" value="Recombinase_CS"/>
</dbReference>
<dbReference type="RefSeq" id="WP_343338045.1">
    <property type="nucleotide sequence ID" value="NZ_CP154622.1"/>
</dbReference>
<dbReference type="PROSITE" id="PS51736">
    <property type="entry name" value="RECOMBINASES_3"/>
    <property type="match status" value="1"/>
</dbReference>
<evidence type="ECO:0000256" key="3">
    <source>
        <dbReference type="ARBA" id="ARBA00023125"/>
    </source>
</evidence>